<name>A0ABY0IP21_9BACT</name>
<dbReference type="GO" id="GO:0016787">
    <property type="term" value="F:hydrolase activity"/>
    <property type="evidence" value="ECO:0007669"/>
    <property type="project" value="UniProtKB-KW"/>
</dbReference>
<keyword evidence="2" id="KW-0378">Hydrolase</keyword>
<dbReference type="PANTHER" id="PTHR43798">
    <property type="entry name" value="MONOACYLGLYCEROL LIPASE"/>
    <property type="match status" value="1"/>
</dbReference>
<dbReference type="InterPro" id="IPR022742">
    <property type="entry name" value="Hydrolase_4"/>
</dbReference>
<proteinExistence type="predicted"/>
<keyword evidence="3" id="KW-1185">Reference proteome</keyword>
<comment type="caution">
    <text evidence="2">The sequence shown here is derived from an EMBL/GenBank/DDBJ whole genome shotgun (WGS) entry which is preliminary data.</text>
</comment>
<dbReference type="PANTHER" id="PTHR43798:SF33">
    <property type="entry name" value="HYDROLASE, PUTATIVE (AFU_ORTHOLOGUE AFUA_2G14860)-RELATED"/>
    <property type="match status" value="1"/>
</dbReference>
<sequence>MTSWMNKSKFLNIDESTKIQYWTNFEPVEGEKYRDVIVFNYGLVCNIRHFEYQIDFFHNKGYKILLHDYRGHYESETKEGIETITFENIISDLNTLINHLNIETTIHVGHSMGVNVTIEYAFKYPTEVKKMILISGTIFPPQDVMFDSNLVDISEPYIKEIKDKWENQFKLIWKNAYLNPLAKFMVWRGGFNTKKTNLDFVQYYMKKLGQLSPDIFFQLLDEMREQRVIKDLEQIKTPALIIGGDKDKVIPNYLQQILHKGLANSELYIIKNGSHVPQVDFPEFINERIELFLD</sequence>
<dbReference type="Gene3D" id="3.40.50.1820">
    <property type="entry name" value="alpha/beta hydrolase"/>
    <property type="match status" value="1"/>
</dbReference>
<dbReference type="Pfam" id="PF12146">
    <property type="entry name" value="Hydrolase_4"/>
    <property type="match status" value="1"/>
</dbReference>
<reference evidence="3" key="1">
    <citation type="journal article" date="2019" name="Int. J. Syst. Evol. Microbiol.">
        <title>Halobacteriovorax valvorus sp. nov., a novel prokaryotic predator isolated from coastal seawater of China.</title>
        <authorList>
            <person name="Chen M.-X."/>
        </authorList>
    </citation>
    <scope>NUCLEOTIDE SEQUENCE [LARGE SCALE GENOMIC DNA]</scope>
    <source>
        <strain evidence="3">BL9</strain>
    </source>
</reference>
<accession>A0ABY0IP21</accession>
<dbReference type="InterPro" id="IPR050266">
    <property type="entry name" value="AB_hydrolase_sf"/>
</dbReference>
<organism evidence="2 3">
    <name type="scientific">Halobacteriovorax vibrionivorans</name>
    <dbReference type="NCBI Taxonomy" id="2152716"/>
    <lineage>
        <taxon>Bacteria</taxon>
        <taxon>Pseudomonadati</taxon>
        <taxon>Bdellovibrionota</taxon>
        <taxon>Bacteriovoracia</taxon>
        <taxon>Bacteriovoracales</taxon>
        <taxon>Halobacteriovoraceae</taxon>
        <taxon>Halobacteriovorax</taxon>
    </lineage>
</organism>
<dbReference type="Proteomes" id="UP000443582">
    <property type="component" value="Unassembled WGS sequence"/>
</dbReference>
<feature type="domain" description="Serine aminopeptidase S33" evidence="1">
    <location>
        <begin position="33"/>
        <end position="275"/>
    </location>
</feature>
<dbReference type="EMBL" id="QDKL01000001">
    <property type="protein sequence ID" value="RZF23214.1"/>
    <property type="molecule type" value="Genomic_DNA"/>
</dbReference>
<protein>
    <submittedName>
        <fullName evidence="2">Alpha/beta hydrolase</fullName>
    </submittedName>
</protein>
<dbReference type="PRINTS" id="PR00111">
    <property type="entry name" value="ABHYDROLASE"/>
</dbReference>
<dbReference type="SUPFAM" id="SSF53474">
    <property type="entry name" value="alpha/beta-Hydrolases"/>
    <property type="match status" value="1"/>
</dbReference>
<evidence type="ECO:0000313" key="2">
    <source>
        <dbReference type="EMBL" id="RZF23214.1"/>
    </source>
</evidence>
<dbReference type="InterPro" id="IPR029058">
    <property type="entry name" value="AB_hydrolase_fold"/>
</dbReference>
<evidence type="ECO:0000313" key="3">
    <source>
        <dbReference type="Proteomes" id="UP000443582"/>
    </source>
</evidence>
<evidence type="ECO:0000259" key="1">
    <source>
        <dbReference type="Pfam" id="PF12146"/>
    </source>
</evidence>
<gene>
    <name evidence="2" type="ORF">DAY19_05440</name>
</gene>
<dbReference type="InterPro" id="IPR000073">
    <property type="entry name" value="AB_hydrolase_1"/>
</dbReference>